<dbReference type="InterPro" id="IPR013815">
    <property type="entry name" value="ATP_grasp_subdomain_1"/>
</dbReference>
<dbReference type="EMBL" id="JACHIB010000016">
    <property type="protein sequence ID" value="MBB6084706.1"/>
    <property type="molecule type" value="Genomic_DNA"/>
</dbReference>
<evidence type="ECO:0000256" key="1">
    <source>
        <dbReference type="ARBA" id="ARBA00060888"/>
    </source>
</evidence>
<dbReference type="InterPro" id="IPR036291">
    <property type="entry name" value="NAD(P)-bd_dom_sf"/>
</dbReference>
<evidence type="ECO:0000259" key="3">
    <source>
        <dbReference type="PROSITE" id="PS50975"/>
    </source>
</evidence>
<dbReference type="FunFam" id="3.30.1490.20:FF:000020">
    <property type="entry name" value="Protein lysine acetyltransferase"/>
    <property type="match status" value="1"/>
</dbReference>
<gene>
    <name evidence="4" type="ORF">HNR28_002753</name>
</gene>
<name>A0A7W9TQV5_CASDE</name>
<dbReference type="SUPFAM" id="SSF51735">
    <property type="entry name" value="NAD(P)-binding Rossmann-fold domains"/>
    <property type="match status" value="1"/>
</dbReference>
<dbReference type="Pfam" id="PF13549">
    <property type="entry name" value="ATP-grasp_5"/>
    <property type="match status" value="1"/>
</dbReference>
<dbReference type="GO" id="GO:0046872">
    <property type="term" value="F:metal ion binding"/>
    <property type="evidence" value="ECO:0007669"/>
    <property type="project" value="InterPro"/>
</dbReference>
<reference evidence="4 5" key="1">
    <citation type="submission" date="2020-08" db="EMBL/GenBank/DDBJ databases">
        <title>Genomic Encyclopedia of Type Strains, Phase IV (KMG-IV): sequencing the most valuable type-strain genomes for metagenomic binning, comparative biology and taxonomic classification.</title>
        <authorList>
            <person name="Goeker M."/>
        </authorList>
    </citation>
    <scope>NUCLEOTIDE SEQUENCE [LARGE SCALE GENOMIC DNA]</scope>
    <source>
        <strain evidence="4 5">DSM 12141</strain>
    </source>
</reference>
<sequence length="713" mass="75197">MTMAKEAVQETADIERMLRPRSVAIVGASATRGSLGASLLGNLERNGFAGDIHLINPRRAEIGGHPCLPSVDRLPYGVDVAVLAIPQPAVNEAIRGLAARGVGAAVIFSAGFAEAGPEGQARQREIAEIARAHGMVVEGPNCLGCINYVDRVPLTFVEVDMGPAPARRGPSIGVVSQSGAMMTVLCTTLSSRRLPLSYAISTGNEAASHAEDYVEFLLDDPDTRVIAMIVEQFRHPRRMLAAVERARALGKHVVLLHPGRSSAARESAATHTGALAGDHAVMRLKLGRAGVIFAETLEELGDIAEIAVRCPQLPSPGTAVVGESGAFKALCLDLAEDLGIALPPIGEDDAPALREAMPAFVAVSNPLDLTAQGLVEPDLYCRVLAALFGDDRFSTIVVGLIQGDPVTSGIKIPAVLRAVRECKPAKPVIVAGLDEGAEVPASFIAEMRALGIPYFPSTERVFRAVRRLIEFSSRRFDRATEAPVALELPAHRTVIPEYESKALLGAAGIAFAPGRFAASVQEAADAARALGYPVALKAQSERLSHKSDAGGVILGVADEQGLREAWERMVADVRRHDPSIVLEGILVEAMGRRGLEMIVGARIDPHWGPVLLAGIGGVTAEVVRDMRLLDADLSEAGILAELDQLKSAALFHGFRGAPALDTAALAALIGRLGRIVRGTPALREIDLNPVVVHPEGQGVVALDALMLAEPRHA</sequence>
<dbReference type="InterPro" id="IPR003781">
    <property type="entry name" value="CoA-bd"/>
</dbReference>
<dbReference type="SUPFAM" id="SSF56059">
    <property type="entry name" value="Glutathione synthetase ATP-binding domain-like"/>
    <property type="match status" value="1"/>
</dbReference>
<evidence type="ECO:0000313" key="5">
    <source>
        <dbReference type="Proteomes" id="UP000541136"/>
    </source>
</evidence>
<keyword evidence="2" id="KW-0547">Nucleotide-binding</keyword>
<feature type="domain" description="ATP-grasp" evidence="3">
    <location>
        <begin position="501"/>
        <end position="552"/>
    </location>
</feature>
<accession>A0A7W9TQV5</accession>
<dbReference type="InterPro" id="IPR032875">
    <property type="entry name" value="Succ_CoA_lig_flav_dom"/>
</dbReference>
<dbReference type="Pfam" id="PF13607">
    <property type="entry name" value="Succ_CoA_lig"/>
    <property type="match status" value="1"/>
</dbReference>
<dbReference type="AlphaFoldDB" id="A0A7W9TQV5"/>
<comment type="caution">
    <text evidence="4">The sequence shown here is derived from an EMBL/GenBank/DDBJ whole genome shotgun (WGS) entry which is preliminary data.</text>
</comment>
<dbReference type="Pfam" id="PF13380">
    <property type="entry name" value="CoA_binding_2"/>
    <property type="match status" value="1"/>
</dbReference>
<dbReference type="Gene3D" id="3.40.50.720">
    <property type="entry name" value="NAD(P)-binding Rossmann-like Domain"/>
    <property type="match status" value="1"/>
</dbReference>
<evidence type="ECO:0000313" key="4">
    <source>
        <dbReference type="EMBL" id="MBB6084706.1"/>
    </source>
</evidence>
<dbReference type="GO" id="GO:0005524">
    <property type="term" value="F:ATP binding"/>
    <property type="evidence" value="ECO:0007669"/>
    <property type="project" value="UniProtKB-UniRule"/>
</dbReference>
<dbReference type="InterPro" id="IPR011761">
    <property type="entry name" value="ATP-grasp"/>
</dbReference>
<dbReference type="SMART" id="SM00881">
    <property type="entry name" value="CoA_binding"/>
    <property type="match status" value="1"/>
</dbReference>
<dbReference type="Gene3D" id="3.30.1490.20">
    <property type="entry name" value="ATP-grasp fold, A domain"/>
    <property type="match status" value="1"/>
</dbReference>
<dbReference type="Gene3D" id="3.40.50.261">
    <property type="entry name" value="Succinyl-CoA synthetase domains"/>
    <property type="match status" value="2"/>
</dbReference>
<dbReference type="PANTHER" id="PTHR42793:SF1">
    <property type="entry name" value="PEPTIDYL-LYSINE N-ACETYLTRANSFERASE PATZ"/>
    <property type="match status" value="1"/>
</dbReference>
<dbReference type="SUPFAM" id="SSF52210">
    <property type="entry name" value="Succinyl-CoA synthetase domains"/>
    <property type="match status" value="2"/>
</dbReference>
<proteinExistence type="inferred from homology"/>
<dbReference type="Proteomes" id="UP000541136">
    <property type="component" value="Unassembled WGS sequence"/>
</dbReference>
<dbReference type="Gene3D" id="3.30.470.20">
    <property type="entry name" value="ATP-grasp fold, B domain"/>
    <property type="match status" value="1"/>
</dbReference>
<keyword evidence="2" id="KW-0067">ATP-binding</keyword>
<comment type="similarity">
    <text evidence="1">In the N-terminal section; belongs to the acetate CoA ligase alpha subunit family.</text>
</comment>
<dbReference type="PANTHER" id="PTHR42793">
    <property type="entry name" value="COA BINDING DOMAIN CONTAINING PROTEIN"/>
    <property type="match status" value="1"/>
</dbReference>
<dbReference type="PROSITE" id="PS50975">
    <property type="entry name" value="ATP_GRASP"/>
    <property type="match status" value="1"/>
</dbReference>
<dbReference type="InterPro" id="IPR016102">
    <property type="entry name" value="Succinyl-CoA_synth-like"/>
</dbReference>
<organism evidence="4 5">
    <name type="scientific">Castellaniella defragrans</name>
    <name type="common">Alcaligenes defragrans</name>
    <dbReference type="NCBI Taxonomy" id="75697"/>
    <lineage>
        <taxon>Bacteria</taxon>
        <taxon>Pseudomonadati</taxon>
        <taxon>Pseudomonadota</taxon>
        <taxon>Betaproteobacteria</taxon>
        <taxon>Burkholderiales</taxon>
        <taxon>Alcaligenaceae</taxon>
        <taxon>Castellaniella</taxon>
    </lineage>
</organism>
<evidence type="ECO:0000256" key="2">
    <source>
        <dbReference type="PROSITE-ProRule" id="PRU00409"/>
    </source>
</evidence>
<protein>
    <submittedName>
        <fullName evidence="4">Acyl-CoA synthetase (NDP forming)</fullName>
    </submittedName>
</protein>